<dbReference type="EMBL" id="FWZX01000009">
    <property type="protein sequence ID" value="SMF27221.1"/>
    <property type="molecule type" value="Genomic_DNA"/>
</dbReference>
<protein>
    <submittedName>
        <fullName evidence="2">Uncharacterized protein</fullName>
    </submittedName>
</protein>
<reference evidence="2 3" key="1">
    <citation type="submission" date="2017-04" db="EMBL/GenBank/DDBJ databases">
        <authorList>
            <person name="Afonso C.L."/>
            <person name="Miller P.J."/>
            <person name="Scott M.A."/>
            <person name="Spackman E."/>
            <person name="Goraichik I."/>
            <person name="Dimitrov K.M."/>
            <person name="Suarez D.L."/>
            <person name="Swayne D.E."/>
        </authorList>
    </citation>
    <scope>NUCLEOTIDE SEQUENCE [LARGE SCALE GENOMIC DNA]</scope>
    <source>
        <strain evidence="2 3">USBA 355</strain>
    </source>
</reference>
<sequence>MTSESSSEDRIPLCPSVALTREPPTDETELLRIFEDGHWHILVAPQAQRLAEQLVAVGRLEKRPQARRSFPPLYGRIPAAGEQEA</sequence>
<dbReference type="Proteomes" id="UP000192917">
    <property type="component" value="Unassembled WGS sequence"/>
</dbReference>
<dbReference type="RefSeq" id="WP_085123127.1">
    <property type="nucleotide sequence ID" value="NZ_FWZX01000009.1"/>
</dbReference>
<keyword evidence="3" id="KW-1185">Reference proteome</keyword>
<evidence type="ECO:0000313" key="2">
    <source>
        <dbReference type="EMBL" id="SMF27221.1"/>
    </source>
</evidence>
<evidence type="ECO:0000256" key="1">
    <source>
        <dbReference type="SAM" id="MobiDB-lite"/>
    </source>
</evidence>
<name>A0A1Y6BSQ9_9PROT</name>
<organism evidence="2 3">
    <name type="scientific">Tistlia consotensis USBA 355</name>
    <dbReference type="NCBI Taxonomy" id="560819"/>
    <lineage>
        <taxon>Bacteria</taxon>
        <taxon>Pseudomonadati</taxon>
        <taxon>Pseudomonadota</taxon>
        <taxon>Alphaproteobacteria</taxon>
        <taxon>Rhodospirillales</taxon>
        <taxon>Rhodovibrionaceae</taxon>
        <taxon>Tistlia</taxon>
    </lineage>
</organism>
<proteinExistence type="predicted"/>
<evidence type="ECO:0000313" key="3">
    <source>
        <dbReference type="Proteomes" id="UP000192917"/>
    </source>
</evidence>
<accession>A0A1Y6BSQ9</accession>
<dbReference type="AlphaFoldDB" id="A0A1Y6BSQ9"/>
<feature type="region of interest" description="Disordered" evidence="1">
    <location>
        <begin position="1"/>
        <end position="21"/>
    </location>
</feature>
<gene>
    <name evidence="2" type="ORF">SAMN05428998_10966</name>
</gene>